<evidence type="ECO:0000259" key="1">
    <source>
        <dbReference type="Pfam" id="PF04851"/>
    </source>
</evidence>
<proteinExistence type="predicted"/>
<dbReference type="EMBL" id="QJKH01000002">
    <property type="protein sequence ID" value="PXX80988.1"/>
    <property type="molecule type" value="Genomic_DNA"/>
</dbReference>
<dbReference type="OrthoDB" id="9804145at2"/>
<organism evidence="2 3">
    <name type="scientific">Dielma fastidiosa</name>
    <dbReference type="NCBI Taxonomy" id="1034346"/>
    <lineage>
        <taxon>Bacteria</taxon>
        <taxon>Bacillati</taxon>
        <taxon>Bacillota</taxon>
        <taxon>Erysipelotrichia</taxon>
        <taxon>Erysipelotrichales</taxon>
        <taxon>Erysipelotrichaceae</taxon>
        <taxon>Dielma</taxon>
    </lineage>
</organism>
<dbReference type="Pfam" id="PF04851">
    <property type="entry name" value="ResIII"/>
    <property type="match status" value="1"/>
</dbReference>
<dbReference type="Proteomes" id="UP000247612">
    <property type="component" value="Unassembled WGS sequence"/>
</dbReference>
<dbReference type="GO" id="GO:0016787">
    <property type="term" value="F:hydrolase activity"/>
    <property type="evidence" value="ECO:0007669"/>
    <property type="project" value="InterPro"/>
</dbReference>
<dbReference type="GO" id="GO:0005524">
    <property type="term" value="F:ATP binding"/>
    <property type="evidence" value="ECO:0007669"/>
    <property type="project" value="InterPro"/>
</dbReference>
<dbReference type="InterPro" id="IPR027417">
    <property type="entry name" value="P-loop_NTPase"/>
</dbReference>
<dbReference type="RefSeq" id="WP_022938742.1">
    <property type="nucleotide sequence ID" value="NZ_CABKRQ010000006.1"/>
</dbReference>
<dbReference type="Gene3D" id="3.40.50.300">
    <property type="entry name" value="P-loop containing nucleotide triphosphate hydrolases"/>
    <property type="match status" value="1"/>
</dbReference>
<name>A0A318KVU1_9FIRM</name>
<accession>A0A318KVU1</accession>
<dbReference type="InterPro" id="IPR006935">
    <property type="entry name" value="Helicase/UvrB_N"/>
</dbReference>
<protein>
    <submittedName>
        <fullName evidence="2">Type III restriction enzyme</fullName>
    </submittedName>
</protein>
<reference evidence="2 3" key="1">
    <citation type="submission" date="2018-05" db="EMBL/GenBank/DDBJ databases">
        <title>Genomic Encyclopedia of Type Strains, Phase IV (KMG-IV): sequencing the most valuable type-strain genomes for metagenomic binning, comparative biology and taxonomic classification.</title>
        <authorList>
            <person name="Goeker M."/>
        </authorList>
    </citation>
    <scope>NUCLEOTIDE SEQUENCE [LARGE SCALE GENOMIC DNA]</scope>
    <source>
        <strain evidence="2 3">JC118</strain>
    </source>
</reference>
<evidence type="ECO:0000313" key="2">
    <source>
        <dbReference type="EMBL" id="PXX80988.1"/>
    </source>
</evidence>
<dbReference type="SUPFAM" id="SSF52540">
    <property type="entry name" value="P-loop containing nucleoside triphosphate hydrolases"/>
    <property type="match status" value="2"/>
</dbReference>
<dbReference type="AlphaFoldDB" id="A0A318KVU1"/>
<dbReference type="STRING" id="1034346.GCA_000313565_02457"/>
<feature type="domain" description="Helicase/UvrB N-terminal" evidence="1">
    <location>
        <begin position="1"/>
        <end position="171"/>
    </location>
</feature>
<sequence>MQLKNFQLSAVKSLFEAMDKPARDIILKSPTGSGKTIILTYFMHQYVQSYRNTVFVWLTPGKGNLEEQSKAKMDKYIHAAQTKLLSDVMSGGFEENDNCFINWEKLTKKGNNALKDSERTNFLEHIEHALNAGLHFIVVVDESHQNNTVKADEIIQYFHTDKIIRCSATPKGIKNAEIIEIPEADVIAEGLIKKMLIINENFPQRVEMENATNYLLEQAYSKQRKIRAEFLSAGKDINPLIVVQIPNKSEKLQDDVERWFETQGVTYENGQLAVWLSDMRENLEGIEEINAPSVAVIIKQAVATGWDCPRAAILVKLRDNMDETFEIQTIGRIRRMPEAHHYGKDLLDSCYLYTFDEKFTAGVKLSLGKGALEAATLFLKNEYKGIILTSEQRTMVTDHRNPKKALLSVAKYFEEKFKTSTNKAENKARLQTAGFEFSADILRHTLSGETATLDFASTDMNTVVITEKLNTHDHGHMYHQKVGKIGMEIGMEYSYMNTIIRKLFDRNFTYSRKILAMEPREVYAFVINNADLLRHTVRDAMAAELEQLTLDINQVSKVPFRIPQSCLFTYDGTAKTQLEMKKNVYQGYLSSAEVRSSSERKFEKFCEKCDAVEWVYKNGDKGNEYLSIVYADNSDKQKNFYPDYIISVNGEVWIVETKGGFDRSGNSQDIDIFTPKKFAVLKNYLNRYDLKGGIVRYDEKSEELCICMDSYSEDINSDSWVVLSDILK</sequence>
<keyword evidence="3" id="KW-1185">Reference proteome</keyword>
<comment type="caution">
    <text evidence="2">The sequence shown here is derived from an EMBL/GenBank/DDBJ whole genome shotgun (WGS) entry which is preliminary data.</text>
</comment>
<gene>
    <name evidence="2" type="ORF">DES51_102106</name>
</gene>
<evidence type="ECO:0000313" key="3">
    <source>
        <dbReference type="Proteomes" id="UP000247612"/>
    </source>
</evidence>
<dbReference type="GO" id="GO:0003677">
    <property type="term" value="F:DNA binding"/>
    <property type="evidence" value="ECO:0007669"/>
    <property type="project" value="InterPro"/>
</dbReference>